<keyword evidence="3" id="KW-1185">Reference proteome</keyword>
<name>A0ABR3G2M0_9PEZI</name>
<dbReference type="PANTHER" id="PTHR42705:SF2">
    <property type="entry name" value="BIFUNCTIONAL NON-HOMOLOGOUS END JOINING PROTEIN LIGD"/>
    <property type="match status" value="1"/>
</dbReference>
<feature type="non-terminal residue" evidence="2">
    <location>
        <position position="1"/>
    </location>
</feature>
<gene>
    <name evidence="2" type="ORF">Q9L58_010965</name>
</gene>
<feature type="domain" description="DNA ligase D polymerase" evidence="1">
    <location>
        <begin position="2"/>
        <end position="92"/>
    </location>
</feature>
<sequence length="114" mass="12879">LFANLIVRQVNRELPKFTTLERAIKNRSGKMYLDFLQNRPGATIAGVYSLRPKPGATVSMPLDWEEIKPGLKMRDFTIFNAIGRLRETGDLFAGVLGKGIEMQKVIQDAQEHFS</sequence>
<evidence type="ECO:0000259" key="1">
    <source>
        <dbReference type="Pfam" id="PF21686"/>
    </source>
</evidence>
<dbReference type="PANTHER" id="PTHR42705">
    <property type="entry name" value="BIFUNCTIONAL NON-HOMOLOGOUS END JOINING PROTEIN LIGD"/>
    <property type="match status" value="1"/>
</dbReference>
<dbReference type="Proteomes" id="UP001447188">
    <property type="component" value="Unassembled WGS sequence"/>
</dbReference>
<reference evidence="2 3" key="1">
    <citation type="submission" date="2024-02" db="EMBL/GenBank/DDBJ databases">
        <title>Discinaceae phylogenomics.</title>
        <authorList>
            <person name="Dirks A.C."/>
            <person name="James T.Y."/>
        </authorList>
    </citation>
    <scope>NUCLEOTIDE SEQUENCE [LARGE SCALE GENOMIC DNA]</scope>
    <source>
        <strain evidence="2 3">ACD0624</strain>
    </source>
</reference>
<dbReference type="EMBL" id="JBBBZM010001001">
    <property type="protein sequence ID" value="KAL0630189.1"/>
    <property type="molecule type" value="Genomic_DNA"/>
</dbReference>
<dbReference type="InterPro" id="IPR014145">
    <property type="entry name" value="LigD_pol_dom"/>
</dbReference>
<comment type="caution">
    <text evidence="2">The sequence shown here is derived from an EMBL/GenBank/DDBJ whole genome shotgun (WGS) entry which is preliminary data.</text>
</comment>
<evidence type="ECO:0000313" key="2">
    <source>
        <dbReference type="EMBL" id="KAL0630189.1"/>
    </source>
</evidence>
<accession>A0ABR3G2M0</accession>
<dbReference type="Gene3D" id="3.90.920.10">
    <property type="entry name" value="DNA primase, PRIM domain"/>
    <property type="match status" value="1"/>
</dbReference>
<proteinExistence type="predicted"/>
<evidence type="ECO:0000313" key="3">
    <source>
        <dbReference type="Proteomes" id="UP001447188"/>
    </source>
</evidence>
<dbReference type="Pfam" id="PF21686">
    <property type="entry name" value="LigD_Prim-Pol"/>
    <property type="match status" value="1"/>
</dbReference>
<protein>
    <recommendedName>
        <fullName evidence="1">DNA ligase D polymerase domain-containing protein</fullName>
    </recommendedName>
</protein>
<dbReference type="InterPro" id="IPR052171">
    <property type="entry name" value="NHEJ_LigD"/>
</dbReference>
<organism evidence="2 3">
    <name type="scientific">Discina gigas</name>
    <dbReference type="NCBI Taxonomy" id="1032678"/>
    <lineage>
        <taxon>Eukaryota</taxon>
        <taxon>Fungi</taxon>
        <taxon>Dikarya</taxon>
        <taxon>Ascomycota</taxon>
        <taxon>Pezizomycotina</taxon>
        <taxon>Pezizomycetes</taxon>
        <taxon>Pezizales</taxon>
        <taxon>Discinaceae</taxon>
        <taxon>Discina</taxon>
    </lineage>
</organism>